<name>A0ABR4IUY1_9EURO</name>
<keyword evidence="2" id="KW-0805">Transcription regulation</keyword>
<dbReference type="PANTHER" id="PTHR46910">
    <property type="entry name" value="TRANSCRIPTION FACTOR PDR1"/>
    <property type="match status" value="1"/>
</dbReference>
<keyword evidence="3" id="KW-0238">DNA-binding</keyword>
<evidence type="ECO:0000256" key="6">
    <source>
        <dbReference type="SAM" id="MobiDB-lite"/>
    </source>
</evidence>
<feature type="region of interest" description="Disordered" evidence="6">
    <location>
        <begin position="115"/>
        <end position="150"/>
    </location>
</feature>
<evidence type="ECO:0000256" key="5">
    <source>
        <dbReference type="ARBA" id="ARBA00023242"/>
    </source>
</evidence>
<dbReference type="CDD" id="cd12148">
    <property type="entry name" value="fungal_TF_MHR"/>
    <property type="match status" value="1"/>
</dbReference>
<dbReference type="InterPro" id="IPR036864">
    <property type="entry name" value="Zn2-C6_fun-type_DNA-bd_sf"/>
</dbReference>
<dbReference type="PANTHER" id="PTHR46910:SF25">
    <property type="entry name" value="ABC-TRANSPORTER-REGULATING TRANSCRIPTION FACTOR"/>
    <property type="match status" value="1"/>
</dbReference>
<dbReference type="InterPro" id="IPR050987">
    <property type="entry name" value="AtrR-like"/>
</dbReference>
<evidence type="ECO:0000256" key="1">
    <source>
        <dbReference type="ARBA" id="ARBA00022723"/>
    </source>
</evidence>
<keyword evidence="9" id="KW-1185">Reference proteome</keyword>
<dbReference type="EMBL" id="JBFXLS010000009">
    <property type="protein sequence ID" value="KAL2831476.1"/>
    <property type="molecule type" value="Genomic_DNA"/>
</dbReference>
<dbReference type="InterPro" id="IPR007219">
    <property type="entry name" value="XnlR_reg_dom"/>
</dbReference>
<evidence type="ECO:0000256" key="2">
    <source>
        <dbReference type="ARBA" id="ARBA00023015"/>
    </source>
</evidence>
<feature type="region of interest" description="Disordered" evidence="6">
    <location>
        <begin position="1"/>
        <end position="44"/>
    </location>
</feature>
<gene>
    <name evidence="8" type="ORF">BDW59DRAFT_140205</name>
</gene>
<organism evidence="8 9">
    <name type="scientific">Aspergillus cavernicola</name>
    <dbReference type="NCBI Taxonomy" id="176166"/>
    <lineage>
        <taxon>Eukaryota</taxon>
        <taxon>Fungi</taxon>
        <taxon>Dikarya</taxon>
        <taxon>Ascomycota</taxon>
        <taxon>Pezizomycotina</taxon>
        <taxon>Eurotiomycetes</taxon>
        <taxon>Eurotiomycetidae</taxon>
        <taxon>Eurotiales</taxon>
        <taxon>Aspergillaceae</taxon>
        <taxon>Aspergillus</taxon>
        <taxon>Aspergillus subgen. Nidulantes</taxon>
    </lineage>
</organism>
<feature type="domain" description="Zn(2)-C6 fungal-type" evidence="7">
    <location>
        <begin position="43"/>
        <end position="73"/>
    </location>
</feature>
<comment type="caution">
    <text evidence="8">The sequence shown here is derived from an EMBL/GenBank/DDBJ whole genome shotgun (WGS) entry which is preliminary data.</text>
</comment>
<feature type="compositionally biased region" description="Low complexity" evidence="6">
    <location>
        <begin position="123"/>
        <end position="132"/>
    </location>
</feature>
<feature type="non-terminal residue" evidence="8">
    <location>
        <position position="1"/>
    </location>
</feature>
<dbReference type="SUPFAM" id="SSF57701">
    <property type="entry name" value="Zn2/Cys6 DNA-binding domain"/>
    <property type="match status" value="1"/>
</dbReference>
<dbReference type="CDD" id="cd00067">
    <property type="entry name" value="GAL4"/>
    <property type="match status" value="1"/>
</dbReference>
<dbReference type="SMART" id="SM00066">
    <property type="entry name" value="GAL4"/>
    <property type="match status" value="1"/>
</dbReference>
<evidence type="ECO:0000256" key="4">
    <source>
        <dbReference type="ARBA" id="ARBA00023163"/>
    </source>
</evidence>
<protein>
    <submittedName>
        <fullName evidence="8">Fungal-specific transcription factor domain-containing protein</fullName>
    </submittedName>
</protein>
<dbReference type="PROSITE" id="PS50048">
    <property type="entry name" value="ZN2_CY6_FUNGAL_2"/>
    <property type="match status" value="1"/>
</dbReference>
<evidence type="ECO:0000313" key="8">
    <source>
        <dbReference type="EMBL" id="KAL2831476.1"/>
    </source>
</evidence>
<dbReference type="InterPro" id="IPR001138">
    <property type="entry name" value="Zn2Cys6_DnaBD"/>
</dbReference>
<dbReference type="Pfam" id="PF00172">
    <property type="entry name" value="Zn_clus"/>
    <property type="match status" value="1"/>
</dbReference>
<dbReference type="PROSITE" id="PS00463">
    <property type="entry name" value="ZN2_CY6_FUNGAL_1"/>
    <property type="match status" value="1"/>
</dbReference>
<dbReference type="Pfam" id="PF04082">
    <property type="entry name" value="Fungal_trans"/>
    <property type="match status" value="1"/>
</dbReference>
<dbReference type="Proteomes" id="UP001610335">
    <property type="component" value="Unassembled WGS sequence"/>
</dbReference>
<evidence type="ECO:0000256" key="3">
    <source>
        <dbReference type="ARBA" id="ARBA00023125"/>
    </source>
</evidence>
<keyword evidence="1" id="KW-0479">Metal-binding</keyword>
<proteinExistence type="predicted"/>
<evidence type="ECO:0000259" key="7">
    <source>
        <dbReference type="PROSITE" id="PS50048"/>
    </source>
</evidence>
<reference evidence="8 9" key="1">
    <citation type="submission" date="2024-07" db="EMBL/GenBank/DDBJ databases">
        <title>Section-level genome sequencing and comparative genomics of Aspergillus sections Usti and Cavernicolus.</title>
        <authorList>
            <consortium name="Lawrence Berkeley National Laboratory"/>
            <person name="Nybo J.L."/>
            <person name="Vesth T.C."/>
            <person name="Theobald S."/>
            <person name="Frisvad J.C."/>
            <person name="Larsen T.O."/>
            <person name="Kjaerboelling I."/>
            <person name="Rothschild-Mancinelli K."/>
            <person name="Lyhne E.K."/>
            <person name="Kogle M.E."/>
            <person name="Barry K."/>
            <person name="Clum A."/>
            <person name="Na H."/>
            <person name="Ledsgaard L."/>
            <person name="Lin J."/>
            <person name="Lipzen A."/>
            <person name="Kuo A."/>
            <person name="Riley R."/>
            <person name="Mondo S."/>
            <person name="LaButti K."/>
            <person name="Haridas S."/>
            <person name="Pangalinan J."/>
            <person name="Salamov A.A."/>
            <person name="Simmons B.A."/>
            <person name="Magnuson J.K."/>
            <person name="Chen J."/>
            <person name="Drula E."/>
            <person name="Henrissat B."/>
            <person name="Wiebenga A."/>
            <person name="Lubbers R.J."/>
            <person name="Gomes A.C."/>
            <person name="Makela M.R."/>
            <person name="Stajich J."/>
            <person name="Grigoriev I.V."/>
            <person name="Mortensen U.H."/>
            <person name="De vries R.P."/>
            <person name="Baker S.E."/>
            <person name="Andersen M.R."/>
        </authorList>
    </citation>
    <scope>NUCLEOTIDE SEQUENCE [LARGE SCALE GENOMIC DNA]</scope>
    <source>
        <strain evidence="8 9">CBS 600.67</strain>
    </source>
</reference>
<sequence>MPRGQPNVESPHRSRNDAPLSDEQGPSGRKRRRDDAEEAANPPCAQCRTRKVRCDRQQPECSNCHRAGVTCDYSNSPSRVYHVKDLLDAFSAVTSRLDSMEATLAGLVDHIKRTAPIAPQSPPTTQVPTSAPDTQLGQLEEDEPSASGLDDEPVHGYPAAFALFKSLHCRLARALNGRSEGPRDMWTLAARYPAVRRILKQQLDVFPFNGVCLQFAIPTDGQPIEAPPRSAVEMYVRRYQEDINPYTPVFDKTGVEDAVAFYYDSPPCQQSSAQALTLSNIYLLAMTLEVRVHRGEPTGPQPTYYDLDCARWLLANCDRALEDLEAFSKPSLENLKALLTLALVCQEYHISPVISRVCQAVTRLVRSLGLHQNQVRHTGSWETIPEQERLFWVTFSLDKRLVFLNGHPGDLYLFESTLPLHPCNDQAPTHREFNGAFNHLFTIWEDIYLSLYSLRSTTTHDTDREAQCYRLTGILQEWQEIHKLLVMKPLIDRAYHLKSPQIELRYAFHTTQVLIQRCDTSLSPEERYRNHAQSALELIKTADITIRARIFRNYPMVAFHDLFLYILISDKSGLVENTECADLLRSVRRSLEPFRDPNFPESYYNKLYSGFSWCTDQLDILQNAINSTLALSGGICPNLADFEGFTVDMVPDPERTPTTGVLDGVGHGHSSFPTSESFFDAGLFSSLRTPGE</sequence>
<dbReference type="Gene3D" id="4.10.240.10">
    <property type="entry name" value="Zn(2)-C6 fungal-type DNA-binding domain"/>
    <property type="match status" value="1"/>
</dbReference>
<accession>A0ABR4IUY1</accession>
<evidence type="ECO:0000313" key="9">
    <source>
        <dbReference type="Proteomes" id="UP001610335"/>
    </source>
</evidence>
<keyword evidence="5" id="KW-0539">Nucleus</keyword>
<keyword evidence="4" id="KW-0804">Transcription</keyword>